<dbReference type="RefSeq" id="XP_045273312.1">
    <property type="nucleotide sequence ID" value="XM_045424638.1"/>
</dbReference>
<evidence type="ECO:0000313" key="1">
    <source>
        <dbReference type="EMBL" id="EEQ85596.1"/>
    </source>
</evidence>
<reference evidence="2" key="1">
    <citation type="journal article" date="2015" name="PLoS Genet.">
        <title>The dynamic genome and transcriptome of the human fungal pathogen Blastomyces and close relative Emmonsia.</title>
        <authorList>
            <person name="Munoz J.F."/>
            <person name="Gauthier G.M."/>
            <person name="Desjardins C.A."/>
            <person name="Gallo J.E."/>
            <person name="Holder J."/>
            <person name="Sullivan T.D."/>
            <person name="Marty A.J."/>
            <person name="Carmen J.C."/>
            <person name="Chen Z."/>
            <person name="Ding L."/>
            <person name="Gujja S."/>
            <person name="Magrini V."/>
            <person name="Misas E."/>
            <person name="Mitreva M."/>
            <person name="Priest M."/>
            <person name="Saif S."/>
            <person name="Whiston E.A."/>
            <person name="Young S."/>
            <person name="Zeng Q."/>
            <person name="Goldman W.E."/>
            <person name="Mardis E.R."/>
            <person name="Taylor J.W."/>
            <person name="McEwen J.G."/>
            <person name="Clay O.K."/>
            <person name="Klein B.S."/>
            <person name="Cuomo C.A."/>
        </authorList>
    </citation>
    <scope>NUCLEOTIDE SEQUENCE [LARGE SCALE GENOMIC DNA]</scope>
    <source>
        <strain evidence="2">ER-3 / ATCC MYA-2586</strain>
    </source>
</reference>
<gene>
    <name evidence="1" type="ORF">BDCG_08865</name>
</gene>
<dbReference type="EMBL" id="EQ999984">
    <property type="protein sequence ID" value="EEQ85596.1"/>
    <property type="molecule type" value="Genomic_DNA"/>
</dbReference>
<dbReference type="Proteomes" id="UP000002039">
    <property type="component" value="Unassembled WGS sequence"/>
</dbReference>
<accession>A0ABP2EQE3</accession>
<sequence length="101" mass="10762">MVNSNRLVLNHHQRIVEKPKITKSNGMIIGGEKKATRELAAAPSIPLTGTSKAWATLHPGGVFSSNTRGSSVWMKPKSGALEMACVLAGCGFVCRTLRATE</sequence>
<proteinExistence type="predicted"/>
<keyword evidence="2" id="KW-1185">Reference proteome</keyword>
<organism evidence="1 2">
    <name type="scientific">Ajellomyces dermatitidis (strain ER-3 / ATCC MYA-2586)</name>
    <name type="common">Blastomyces dermatitidis</name>
    <dbReference type="NCBI Taxonomy" id="559297"/>
    <lineage>
        <taxon>Eukaryota</taxon>
        <taxon>Fungi</taxon>
        <taxon>Dikarya</taxon>
        <taxon>Ascomycota</taxon>
        <taxon>Pezizomycotina</taxon>
        <taxon>Eurotiomycetes</taxon>
        <taxon>Eurotiomycetidae</taxon>
        <taxon>Onygenales</taxon>
        <taxon>Ajellomycetaceae</taxon>
        <taxon>Blastomyces</taxon>
    </lineage>
</organism>
<name>A0ABP2EQE3_AJEDR</name>
<protein>
    <submittedName>
        <fullName evidence="1">Uncharacterized protein</fullName>
    </submittedName>
</protein>
<evidence type="ECO:0000313" key="2">
    <source>
        <dbReference type="Proteomes" id="UP000002039"/>
    </source>
</evidence>
<dbReference type="GeneID" id="69030360"/>